<dbReference type="CDD" id="cd06135">
    <property type="entry name" value="Orn"/>
    <property type="match status" value="1"/>
</dbReference>
<dbReference type="InterPro" id="IPR012337">
    <property type="entry name" value="RNaseH-like_sf"/>
</dbReference>
<dbReference type="InterPro" id="IPR036397">
    <property type="entry name" value="RNaseH_sf"/>
</dbReference>
<comment type="similarity">
    <text evidence="1 6">Belongs to the oligoribonuclease family.</text>
</comment>
<dbReference type="PANTHER" id="PTHR11046">
    <property type="entry name" value="OLIGORIBONUCLEASE, MITOCHONDRIAL"/>
    <property type="match status" value="1"/>
</dbReference>
<dbReference type="GO" id="GO:0005737">
    <property type="term" value="C:cytoplasm"/>
    <property type="evidence" value="ECO:0007669"/>
    <property type="project" value="UniProtKB-SubCell"/>
</dbReference>
<dbReference type="SMART" id="SM00479">
    <property type="entry name" value="EXOIII"/>
    <property type="match status" value="1"/>
</dbReference>
<keyword evidence="4 6" id="KW-0269">Exonuclease</keyword>
<dbReference type="SUPFAM" id="SSF53098">
    <property type="entry name" value="Ribonuclease H-like"/>
    <property type="match status" value="1"/>
</dbReference>
<evidence type="ECO:0000313" key="8">
    <source>
        <dbReference type="EMBL" id="AXN02232.1"/>
    </source>
</evidence>
<protein>
    <recommendedName>
        <fullName evidence="5 6">Oligoribonuclease</fullName>
        <ecNumber evidence="6">3.1.-.-</ecNumber>
    </recommendedName>
</protein>
<dbReference type="AlphaFoldDB" id="A0A346DZS7"/>
<dbReference type="GO" id="GO:0003676">
    <property type="term" value="F:nucleic acid binding"/>
    <property type="evidence" value="ECO:0007669"/>
    <property type="project" value="InterPro"/>
</dbReference>
<feature type="active site" evidence="6">
    <location>
        <position position="128"/>
    </location>
</feature>
<dbReference type="Proteomes" id="UP000256856">
    <property type="component" value="Chromosome"/>
</dbReference>
<dbReference type="PANTHER" id="PTHR11046:SF0">
    <property type="entry name" value="OLIGORIBONUCLEASE, MITOCHONDRIAL"/>
    <property type="match status" value="1"/>
</dbReference>
<dbReference type="Pfam" id="PF00929">
    <property type="entry name" value="RNase_T"/>
    <property type="match status" value="1"/>
</dbReference>
<dbReference type="EC" id="3.1.-.-" evidence="6"/>
<comment type="subcellular location">
    <subcellularLocation>
        <location evidence="6">Cytoplasm</location>
    </subcellularLocation>
</comment>
<dbReference type="Gene3D" id="3.30.420.10">
    <property type="entry name" value="Ribonuclease H-like superfamily/Ribonuclease H"/>
    <property type="match status" value="1"/>
</dbReference>
<dbReference type="GO" id="GO:0000175">
    <property type="term" value="F:3'-5'-RNA exonuclease activity"/>
    <property type="evidence" value="ECO:0007669"/>
    <property type="project" value="InterPro"/>
</dbReference>
<keyword evidence="6" id="KW-0963">Cytoplasm</keyword>
<evidence type="ECO:0000256" key="5">
    <source>
        <dbReference type="ARBA" id="ARBA00070964"/>
    </source>
</evidence>
<evidence type="ECO:0000313" key="9">
    <source>
        <dbReference type="Proteomes" id="UP000256856"/>
    </source>
</evidence>
<keyword evidence="3 6" id="KW-0378">Hydrolase</keyword>
<dbReference type="RefSeq" id="WP_115956063.1">
    <property type="nucleotide sequence ID" value="NZ_CP028374.1"/>
</dbReference>
<dbReference type="EMBL" id="CP028374">
    <property type="protein sequence ID" value="AXN02232.1"/>
    <property type="molecule type" value="Genomic_DNA"/>
</dbReference>
<sequence>MLNKKNLIWIDLEMTGLNPEIDRILEIATIITDSNLKILAEGPNIIIKQKKKIIDSMNNWNKKTHKKNKLIKIVKNSNFNEQYAEKKTIEFLSKWIKKNISPICGNSIGNDRRFLYKYMPKLESYFHYRYLDVSSIRELAKRWKPEITKYIKYKNKHRAKQDLKNSIKELKFYKNTFFTL</sequence>
<dbReference type="FunFam" id="3.30.420.10:FF:000003">
    <property type="entry name" value="Oligoribonuclease"/>
    <property type="match status" value="1"/>
</dbReference>
<keyword evidence="9" id="KW-1185">Reference proteome</keyword>
<dbReference type="OrthoDB" id="9801329at2"/>
<proteinExistence type="inferred from homology"/>
<evidence type="ECO:0000256" key="1">
    <source>
        <dbReference type="ARBA" id="ARBA00009921"/>
    </source>
</evidence>
<dbReference type="InterPro" id="IPR013520">
    <property type="entry name" value="Ribonucl_H"/>
</dbReference>
<organism evidence="8 9">
    <name type="scientific">Candidatus Purcelliella pentastirinorum</name>
    <dbReference type="NCBI Taxonomy" id="472834"/>
    <lineage>
        <taxon>Bacteria</taxon>
        <taxon>Pseudomonadati</taxon>
        <taxon>Pseudomonadota</taxon>
        <taxon>Gammaproteobacteria</taxon>
        <taxon>Enterobacterales</taxon>
        <taxon>Enterobacteriaceae</taxon>
        <taxon>Candidatus Purcelliella</taxon>
    </lineage>
</organism>
<gene>
    <name evidence="6" type="primary">orn</name>
    <name evidence="8" type="ORF">C9I82_266</name>
</gene>
<dbReference type="NCBIfam" id="NF003765">
    <property type="entry name" value="PRK05359.1"/>
    <property type="match status" value="1"/>
</dbReference>
<evidence type="ECO:0000256" key="4">
    <source>
        <dbReference type="ARBA" id="ARBA00022839"/>
    </source>
</evidence>
<reference evidence="8 9" key="1">
    <citation type="submission" date="2018-03" db="EMBL/GenBank/DDBJ databases">
        <title>A parallel universe: an anciently diverged bacterial symbiosis in a Hawaiian planthopper (Hemiptera: Cixiidae) reveals rearranged nutritional responsibilities.</title>
        <authorList>
            <person name="Bennett G."/>
            <person name="Mao M."/>
        </authorList>
    </citation>
    <scope>NUCLEOTIDE SEQUENCE [LARGE SCALE GENOMIC DNA]</scope>
    <source>
        <strain evidence="8 9">OLIH</strain>
    </source>
</reference>
<dbReference type="GO" id="GO:0006259">
    <property type="term" value="P:DNA metabolic process"/>
    <property type="evidence" value="ECO:0007669"/>
    <property type="project" value="UniProtKB-ARBA"/>
</dbReference>
<evidence type="ECO:0000256" key="3">
    <source>
        <dbReference type="ARBA" id="ARBA00022801"/>
    </source>
</evidence>
<evidence type="ECO:0000259" key="7">
    <source>
        <dbReference type="SMART" id="SM00479"/>
    </source>
</evidence>
<dbReference type="KEGG" id="ppet:C9I82_266"/>
<dbReference type="HAMAP" id="MF_00045">
    <property type="entry name" value="Oligoribonuclease"/>
    <property type="match status" value="1"/>
</dbReference>
<accession>A0A346DZS7</accession>
<name>A0A346DZS7_9ENTR</name>
<evidence type="ECO:0000256" key="2">
    <source>
        <dbReference type="ARBA" id="ARBA00022722"/>
    </source>
</evidence>
<dbReference type="InterPro" id="IPR022894">
    <property type="entry name" value="Oligoribonuclease"/>
</dbReference>
<feature type="domain" description="Exonuclease" evidence="7">
    <location>
        <begin position="6"/>
        <end position="179"/>
    </location>
</feature>
<evidence type="ECO:0000256" key="6">
    <source>
        <dbReference type="HAMAP-Rule" id="MF_00045"/>
    </source>
</evidence>
<comment type="function">
    <text evidence="6">3'-to-5' exoribonuclease specific for small oligoribonucleotides.</text>
</comment>
<keyword evidence="2 6" id="KW-0540">Nuclease</keyword>